<evidence type="ECO:0000256" key="2">
    <source>
        <dbReference type="ARBA" id="ARBA00022692"/>
    </source>
</evidence>
<dbReference type="PANTHER" id="PTHR33048">
    <property type="entry name" value="PTH11-LIKE INTEGRAL MEMBRANE PROTEIN (AFU_ORTHOLOGUE AFUA_5G11245)"/>
    <property type="match status" value="1"/>
</dbReference>
<name>A0AAE0U3S1_9PEZI</name>
<feature type="transmembrane region" description="Helical" evidence="7">
    <location>
        <begin position="101"/>
        <end position="123"/>
    </location>
</feature>
<keyword evidence="10" id="KW-1185">Reference proteome</keyword>
<keyword evidence="3 7" id="KW-1133">Transmembrane helix</keyword>
<evidence type="ECO:0000313" key="10">
    <source>
        <dbReference type="Proteomes" id="UP001285441"/>
    </source>
</evidence>
<feature type="transmembrane region" description="Helical" evidence="7">
    <location>
        <begin position="59"/>
        <end position="81"/>
    </location>
</feature>
<evidence type="ECO:0000256" key="3">
    <source>
        <dbReference type="ARBA" id="ARBA00022989"/>
    </source>
</evidence>
<evidence type="ECO:0000313" key="9">
    <source>
        <dbReference type="EMBL" id="KAK3389933.1"/>
    </source>
</evidence>
<reference evidence="9" key="1">
    <citation type="journal article" date="2023" name="Mol. Phylogenet. Evol.">
        <title>Genome-scale phylogeny and comparative genomics of the fungal order Sordariales.</title>
        <authorList>
            <person name="Hensen N."/>
            <person name="Bonometti L."/>
            <person name="Westerberg I."/>
            <person name="Brannstrom I.O."/>
            <person name="Guillou S."/>
            <person name="Cros-Aarteil S."/>
            <person name="Calhoun S."/>
            <person name="Haridas S."/>
            <person name="Kuo A."/>
            <person name="Mondo S."/>
            <person name="Pangilinan J."/>
            <person name="Riley R."/>
            <person name="LaButti K."/>
            <person name="Andreopoulos B."/>
            <person name="Lipzen A."/>
            <person name="Chen C."/>
            <person name="Yan M."/>
            <person name="Daum C."/>
            <person name="Ng V."/>
            <person name="Clum A."/>
            <person name="Steindorff A."/>
            <person name="Ohm R.A."/>
            <person name="Martin F."/>
            <person name="Silar P."/>
            <person name="Natvig D.O."/>
            <person name="Lalanne C."/>
            <person name="Gautier V."/>
            <person name="Ament-Velasquez S.L."/>
            <person name="Kruys A."/>
            <person name="Hutchinson M.I."/>
            <person name="Powell A.J."/>
            <person name="Barry K."/>
            <person name="Miller A.N."/>
            <person name="Grigoriev I.V."/>
            <person name="Debuchy R."/>
            <person name="Gladieux P."/>
            <person name="Hiltunen Thoren M."/>
            <person name="Johannesson H."/>
        </authorList>
    </citation>
    <scope>NUCLEOTIDE SEQUENCE</scope>
    <source>
        <strain evidence="9">CBS 232.78</strain>
    </source>
</reference>
<comment type="subcellular location">
    <subcellularLocation>
        <location evidence="1">Membrane</location>
        <topology evidence="1">Multi-pass membrane protein</topology>
    </subcellularLocation>
</comment>
<evidence type="ECO:0000259" key="8">
    <source>
        <dbReference type="Pfam" id="PF20684"/>
    </source>
</evidence>
<proteinExistence type="inferred from homology"/>
<keyword evidence="4 7" id="KW-0472">Membrane</keyword>
<protein>
    <recommendedName>
        <fullName evidence="8">Rhodopsin domain-containing protein</fullName>
    </recommendedName>
</protein>
<feature type="domain" description="Rhodopsin" evidence="8">
    <location>
        <begin position="60"/>
        <end position="199"/>
    </location>
</feature>
<dbReference type="InterPro" id="IPR049326">
    <property type="entry name" value="Rhodopsin_dom_fungi"/>
</dbReference>
<feature type="transmembrane region" description="Helical" evidence="7">
    <location>
        <begin position="30"/>
        <end position="52"/>
    </location>
</feature>
<comment type="caution">
    <text evidence="9">The sequence shown here is derived from an EMBL/GenBank/DDBJ whole genome shotgun (WGS) entry which is preliminary data.</text>
</comment>
<gene>
    <name evidence="9" type="ORF">B0H63DRAFT_446092</name>
</gene>
<keyword evidence="2 7" id="KW-0812">Transmembrane</keyword>
<dbReference type="Pfam" id="PF20684">
    <property type="entry name" value="Fung_rhodopsin"/>
    <property type="match status" value="1"/>
</dbReference>
<accession>A0AAE0U3S1</accession>
<comment type="similarity">
    <text evidence="5">Belongs to the SAT4 family.</text>
</comment>
<dbReference type="EMBL" id="JAULSW010000002">
    <property type="protein sequence ID" value="KAK3389933.1"/>
    <property type="molecule type" value="Genomic_DNA"/>
</dbReference>
<evidence type="ECO:0000256" key="6">
    <source>
        <dbReference type="SAM" id="MobiDB-lite"/>
    </source>
</evidence>
<dbReference type="Proteomes" id="UP001285441">
    <property type="component" value="Unassembled WGS sequence"/>
</dbReference>
<sequence length="361" mass="39566">MASFVMSLVTVCLRFYVRVRLVKGFGKDDWLMIWAMVTFAFYSAFAFAGIVYGMSRKSYVVVSTVYFFFAMFQCTPIHYFWNKNSGRGTCFTQTTLKNSGYVFGAFSITTNLTLAVLPMLIVARLKMRIRTRVGLSVMMALGCLASGAVVVRYYYMSVLPDNIDVDLLMDTTDVAIWKTVEQALTITAGSLATLQPLVKLIGHKMGLADAPISIRRLDSYPLGAIGVRRGQSAYGQKGLRRDLSVCRLAESNRPSRIAVLPPSPMGSRDELQPPSPTYDRPSHSAGSATSGYTRVPDPQRKTFAATLFGSRILATILSQSVSRAKAVAECGAVVEGPYAVRAYAAILSENDDSRPRNGLSL</sequence>
<feature type="region of interest" description="Disordered" evidence="6">
    <location>
        <begin position="256"/>
        <end position="297"/>
    </location>
</feature>
<evidence type="ECO:0000256" key="4">
    <source>
        <dbReference type="ARBA" id="ARBA00023136"/>
    </source>
</evidence>
<reference evidence="9" key="2">
    <citation type="submission" date="2023-06" db="EMBL/GenBank/DDBJ databases">
        <authorList>
            <consortium name="Lawrence Berkeley National Laboratory"/>
            <person name="Haridas S."/>
            <person name="Hensen N."/>
            <person name="Bonometti L."/>
            <person name="Westerberg I."/>
            <person name="Brannstrom I.O."/>
            <person name="Guillou S."/>
            <person name="Cros-Aarteil S."/>
            <person name="Calhoun S."/>
            <person name="Kuo A."/>
            <person name="Mondo S."/>
            <person name="Pangilinan J."/>
            <person name="Riley R."/>
            <person name="LaButti K."/>
            <person name="Andreopoulos B."/>
            <person name="Lipzen A."/>
            <person name="Chen C."/>
            <person name="Yanf M."/>
            <person name="Daum C."/>
            <person name="Ng V."/>
            <person name="Clum A."/>
            <person name="Steindorff A."/>
            <person name="Ohm R."/>
            <person name="Martin F."/>
            <person name="Silar P."/>
            <person name="Natvig D."/>
            <person name="Lalanne C."/>
            <person name="Gautier V."/>
            <person name="Ament-velasquez S.L."/>
            <person name="Kruys A."/>
            <person name="Hutchinson M.I."/>
            <person name="Powell A.J."/>
            <person name="Barry K."/>
            <person name="Miller A.N."/>
            <person name="Grigoriev I.V."/>
            <person name="Debuchy R."/>
            <person name="Gladieux P."/>
            <person name="Thoren M.H."/>
            <person name="Johannesson H."/>
        </authorList>
    </citation>
    <scope>NUCLEOTIDE SEQUENCE</scope>
    <source>
        <strain evidence="9">CBS 232.78</strain>
    </source>
</reference>
<evidence type="ECO:0000256" key="5">
    <source>
        <dbReference type="ARBA" id="ARBA00038359"/>
    </source>
</evidence>
<evidence type="ECO:0000256" key="7">
    <source>
        <dbReference type="SAM" id="Phobius"/>
    </source>
</evidence>
<feature type="transmembrane region" description="Helical" evidence="7">
    <location>
        <begin position="135"/>
        <end position="155"/>
    </location>
</feature>
<evidence type="ECO:0000256" key="1">
    <source>
        <dbReference type="ARBA" id="ARBA00004141"/>
    </source>
</evidence>
<organism evidence="9 10">
    <name type="scientific">Podospora didyma</name>
    <dbReference type="NCBI Taxonomy" id="330526"/>
    <lineage>
        <taxon>Eukaryota</taxon>
        <taxon>Fungi</taxon>
        <taxon>Dikarya</taxon>
        <taxon>Ascomycota</taxon>
        <taxon>Pezizomycotina</taxon>
        <taxon>Sordariomycetes</taxon>
        <taxon>Sordariomycetidae</taxon>
        <taxon>Sordariales</taxon>
        <taxon>Podosporaceae</taxon>
        <taxon>Podospora</taxon>
    </lineage>
</organism>
<dbReference type="PANTHER" id="PTHR33048:SF96">
    <property type="entry name" value="INTEGRAL MEMBRANE PROTEIN"/>
    <property type="match status" value="1"/>
</dbReference>
<dbReference type="InterPro" id="IPR052337">
    <property type="entry name" value="SAT4-like"/>
</dbReference>
<dbReference type="AlphaFoldDB" id="A0AAE0U3S1"/>
<dbReference type="GO" id="GO:0016020">
    <property type="term" value="C:membrane"/>
    <property type="evidence" value="ECO:0007669"/>
    <property type="project" value="UniProtKB-SubCell"/>
</dbReference>